<evidence type="ECO:0000256" key="6">
    <source>
        <dbReference type="ARBA" id="ARBA00048348"/>
    </source>
</evidence>
<feature type="compositionally biased region" description="Basic residues" evidence="7">
    <location>
        <begin position="415"/>
        <end position="425"/>
    </location>
</feature>
<name>A0AA97PJF4_PYRO3</name>
<gene>
    <name evidence="10" type="ORF">OOU_Y34scaffold00633g1</name>
</gene>
<evidence type="ECO:0000256" key="3">
    <source>
        <dbReference type="ARBA" id="ARBA00022723"/>
    </source>
</evidence>
<keyword evidence="3" id="KW-0479">Metal-binding</keyword>
<dbReference type="PROSITE" id="PS51144">
    <property type="entry name" value="ALPHA_CA_2"/>
    <property type="match status" value="1"/>
</dbReference>
<organism evidence="10">
    <name type="scientific">Pyricularia oryzae (strain Y34)</name>
    <name type="common">Rice blast fungus</name>
    <name type="synonym">Magnaporthe oryzae</name>
    <dbReference type="NCBI Taxonomy" id="1143189"/>
    <lineage>
        <taxon>Eukaryota</taxon>
        <taxon>Fungi</taxon>
        <taxon>Dikarya</taxon>
        <taxon>Ascomycota</taxon>
        <taxon>Pezizomycotina</taxon>
        <taxon>Sordariomycetes</taxon>
        <taxon>Sordariomycetidae</taxon>
        <taxon>Magnaporthales</taxon>
        <taxon>Pyriculariaceae</taxon>
        <taxon>Pyricularia</taxon>
    </lineage>
</organism>
<dbReference type="SUPFAM" id="SSF51069">
    <property type="entry name" value="Carbonic anhydrase"/>
    <property type="match status" value="1"/>
</dbReference>
<feature type="region of interest" description="Disordered" evidence="7">
    <location>
        <begin position="228"/>
        <end position="260"/>
    </location>
</feature>
<dbReference type="EC" id="4.2.1.1" evidence="2"/>
<accession>A0AA97PJF4</accession>
<reference evidence="10" key="1">
    <citation type="journal article" date="2012" name="PLoS Genet.">
        <title>Comparative analysis of the genomes of two field isolates of the rice blast fungus Magnaporthe oryzae.</title>
        <authorList>
            <person name="Xue M."/>
            <person name="Yang J."/>
            <person name="Li Z."/>
            <person name="Hu S."/>
            <person name="Yao N."/>
            <person name="Dean R.A."/>
            <person name="Zhao W."/>
            <person name="Shen M."/>
            <person name="Zhang H."/>
            <person name="Li C."/>
            <person name="Liu L."/>
            <person name="Cao L."/>
            <person name="Xu X."/>
            <person name="Xing Y."/>
            <person name="Hsiang T."/>
            <person name="Zhang Z."/>
            <person name="Xu J.R."/>
            <person name="Peng Y.L."/>
        </authorList>
    </citation>
    <scope>NUCLEOTIDE SEQUENCE</scope>
    <source>
        <strain evidence="10">Y34</strain>
    </source>
</reference>
<keyword evidence="8" id="KW-0472">Membrane</keyword>
<dbReference type="AlphaFoldDB" id="A0AA97PJF4"/>
<dbReference type="InterPro" id="IPR041891">
    <property type="entry name" value="Alpha_CA_prokaryot-like"/>
</dbReference>
<dbReference type="PANTHER" id="PTHR18952">
    <property type="entry name" value="CARBONIC ANHYDRASE"/>
    <property type="match status" value="1"/>
</dbReference>
<dbReference type="Proteomes" id="UP000011086">
    <property type="component" value="Unassembled WGS sequence"/>
</dbReference>
<comment type="catalytic activity">
    <reaction evidence="6">
        <text>hydrogencarbonate + H(+) = CO2 + H2O</text>
        <dbReference type="Rhea" id="RHEA:10748"/>
        <dbReference type="ChEBI" id="CHEBI:15377"/>
        <dbReference type="ChEBI" id="CHEBI:15378"/>
        <dbReference type="ChEBI" id="CHEBI:16526"/>
        <dbReference type="ChEBI" id="CHEBI:17544"/>
        <dbReference type="EC" id="4.2.1.1"/>
    </reaction>
</comment>
<feature type="transmembrane region" description="Helical" evidence="8">
    <location>
        <begin position="52"/>
        <end position="70"/>
    </location>
</feature>
<evidence type="ECO:0000256" key="2">
    <source>
        <dbReference type="ARBA" id="ARBA00012925"/>
    </source>
</evidence>
<feature type="compositionally biased region" description="Low complexity" evidence="7">
    <location>
        <begin position="394"/>
        <end position="408"/>
    </location>
</feature>
<dbReference type="CDD" id="cd03124">
    <property type="entry name" value="alpha_CA_prokaryotic_like"/>
    <property type="match status" value="1"/>
</dbReference>
<evidence type="ECO:0000256" key="7">
    <source>
        <dbReference type="SAM" id="MobiDB-lite"/>
    </source>
</evidence>
<evidence type="ECO:0000313" key="10">
    <source>
        <dbReference type="EMBL" id="ELQ36827.1"/>
    </source>
</evidence>
<dbReference type="SMART" id="SM01057">
    <property type="entry name" value="Carb_anhydrase"/>
    <property type="match status" value="1"/>
</dbReference>
<dbReference type="Pfam" id="PF00194">
    <property type="entry name" value="Carb_anhydrase"/>
    <property type="match status" value="2"/>
</dbReference>
<evidence type="ECO:0000256" key="8">
    <source>
        <dbReference type="SAM" id="Phobius"/>
    </source>
</evidence>
<evidence type="ECO:0000256" key="4">
    <source>
        <dbReference type="ARBA" id="ARBA00022833"/>
    </source>
</evidence>
<feature type="compositionally biased region" description="Low complexity" evidence="7">
    <location>
        <begin position="228"/>
        <end position="238"/>
    </location>
</feature>
<dbReference type="GO" id="GO:0008270">
    <property type="term" value="F:zinc ion binding"/>
    <property type="evidence" value="ECO:0007669"/>
    <property type="project" value="InterPro"/>
</dbReference>
<sequence length="453" mass="46847">MEWMARPRGTPPLKPYSPTLPPTPRQTAWQAGKEAVSPPWQQTAKKKRKMSASLLFGLSILAASVTPVLSSCAYGTHLMPRAEGGEVKVGKFGYAGAIAPANWVALDPVANAACNTGTRQSPISMTTGNFQIVQASEVQLDIPDFPATEFENLGTTVEVIAKGGKMSVAGVNYDLQQFHFHLPSEHLDNGTSMAMEMHMVWQSAAKEIAVIGMYIDIEGNPAAAPAAPAAAAPAPAQPARRHARHLEAREGAAAPAAAEPAAAVPAMQQMGETARIAAAPVKSNLLATIMPEVSKIATPGTKTETPPLVMSELVQQIKSGSFQSYSGSLTTPPCSEGVRWLVSTQKLAISAQNFFAMRNVIGFNARFAQNSPGQPNLMSLATAAAGASAPAAPAAPAAEGAKQKQQLTEAEKAAKKAQKAAKKAGKANNATAPAAPPAVPAAVAGAILGSTSV</sequence>
<dbReference type="InterPro" id="IPR036398">
    <property type="entry name" value="CA_dom_sf"/>
</dbReference>
<keyword evidence="5" id="KW-0456">Lyase</keyword>
<feature type="domain" description="Alpha-carbonic anhydrase" evidence="9">
    <location>
        <begin position="90"/>
        <end position="389"/>
    </location>
</feature>
<comment type="similarity">
    <text evidence="1">Belongs to the alpha-carbonic anhydrase family.</text>
</comment>
<dbReference type="PANTHER" id="PTHR18952:SF265">
    <property type="entry name" value="CARBONIC ANHYDRASE"/>
    <property type="match status" value="1"/>
</dbReference>
<feature type="compositionally biased region" description="Pro residues" evidence="7">
    <location>
        <begin position="9"/>
        <end position="24"/>
    </location>
</feature>
<feature type="region of interest" description="Disordered" evidence="7">
    <location>
        <begin position="1"/>
        <end position="27"/>
    </location>
</feature>
<dbReference type="InterPro" id="IPR001148">
    <property type="entry name" value="CA_dom"/>
</dbReference>
<proteinExistence type="inferred from homology"/>
<keyword evidence="4" id="KW-0862">Zinc</keyword>
<feature type="compositionally biased region" description="Low complexity" evidence="7">
    <location>
        <begin position="251"/>
        <end position="260"/>
    </location>
</feature>
<dbReference type="InterPro" id="IPR023561">
    <property type="entry name" value="Carbonic_anhydrase_a-class"/>
</dbReference>
<evidence type="ECO:0000256" key="1">
    <source>
        <dbReference type="ARBA" id="ARBA00010718"/>
    </source>
</evidence>
<feature type="region of interest" description="Disordered" evidence="7">
    <location>
        <begin position="394"/>
        <end position="436"/>
    </location>
</feature>
<dbReference type="EMBL" id="JH793757">
    <property type="protein sequence ID" value="ELQ36827.1"/>
    <property type="molecule type" value="Genomic_DNA"/>
</dbReference>
<dbReference type="GO" id="GO:0004089">
    <property type="term" value="F:carbonate dehydratase activity"/>
    <property type="evidence" value="ECO:0007669"/>
    <property type="project" value="UniProtKB-EC"/>
</dbReference>
<evidence type="ECO:0000259" key="9">
    <source>
        <dbReference type="PROSITE" id="PS51144"/>
    </source>
</evidence>
<keyword evidence="8" id="KW-1133">Transmembrane helix</keyword>
<protein>
    <recommendedName>
        <fullName evidence="2">carbonic anhydrase</fullName>
        <ecNumber evidence="2">4.2.1.1</ecNumber>
    </recommendedName>
</protein>
<keyword evidence="8" id="KW-0812">Transmembrane</keyword>
<evidence type="ECO:0000256" key="5">
    <source>
        <dbReference type="ARBA" id="ARBA00023239"/>
    </source>
</evidence>
<dbReference type="Gene3D" id="3.10.200.10">
    <property type="entry name" value="Alpha carbonic anhydrase"/>
    <property type="match status" value="1"/>
</dbReference>